<proteinExistence type="predicted"/>
<dbReference type="InParanoid" id="A0A0C3CS95"/>
<dbReference type="Proteomes" id="UP000053989">
    <property type="component" value="Unassembled WGS sequence"/>
</dbReference>
<reference evidence="2" key="2">
    <citation type="submission" date="2015-01" db="EMBL/GenBank/DDBJ databases">
        <title>Evolutionary Origins and Diversification of the Mycorrhizal Mutualists.</title>
        <authorList>
            <consortium name="DOE Joint Genome Institute"/>
            <consortium name="Mycorrhizal Genomics Consortium"/>
            <person name="Kohler A."/>
            <person name="Kuo A."/>
            <person name="Nagy L.G."/>
            <person name="Floudas D."/>
            <person name="Copeland A."/>
            <person name="Barry K.W."/>
            <person name="Cichocki N."/>
            <person name="Veneault-Fourrey C."/>
            <person name="LaButti K."/>
            <person name="Lindquist E.A."/>
            <person name="Lipzen A."/>
            <person name="Lundell T."/>
            <person name="Morin E."/>
            <person name="Murat C."/>
            <person name="Riley R."/>
            <person name="Ohm R."/>
            <person name="Sun H."/>
            <person name="Tunlid A."/>
            <person name="Henrissat B."/>
            <person name="Grigoriev I.V."/>
            <person name="Hibbett D.S."/>
            <person name="Martin F."/>
        </authorList>
    </citation>
    <scope>NUCLEOTIDE SEQUENCE [LARGE SCALE GENOMIC DNA]</scope>
    <source>
        <strain evidence="2">Foug A</strain>
    </source>
</reference>
<reference evidence="1 2" key="1">
    <citation type="submission" date="2014-04" db="EMBL/GenBank/DDBJ databases">
        <authorList>
            <consortium name="DOE Joint Genome Institute"/>
            <person name="Kuo A."/>
            <person name="Kohler A."/>
            <person name="Nagy L.G."/>
            <person name="Floudas D."/>
            <person name="Copeland A."/>
            <person name="Barry K.W."/>
            <person name="Cichocki N."/>
            <person name="Veneault-Fourrey C."/>
            <person name="LaButti K."/>
            <person name="Lindquist E.A."/>
            <person name="Lipzen A."/>
            <person name="Lundell T."/>
            <person name="Morin E."/>
            <person name="Murat C."/>
            <person name="Sun H."/>
            <person name="Tunlid A."/>
            <person name="Henrissat B."/>
            <person name="Grigoriev I.V."/>
            <person name="Hibbett D.S."/>
            <person name="Martin F."/>
            <person name="Nordberg H.P."/>
            <person name="Cantor M.N."/>
            <person name="Hua S.X."/>
        </authorList>
    </citation>
    <scope>NUCLEOTIDE SEQUENCE [LARGE SCALE GENOMIC DNA]</scope>
    <source>
        <strain evidence="1 2">Foug A</strain>
    </source>
</reference>
<evidence type="ECO:0000313" key="1">
    <source>
        <dbReference type="EMBL" id="KIM51460.1"/>
    </source>
</evidence>
<gene>
    <name evidence="1" type="ORF">SCLCIDRAFT_33419</name>
</gene>
<dbReference type="EMBL" id="KN822256">
    <property type="protein sequence ID" value="KIM51460.1"/>
    <property type="molecule type" value="Genomic_DNA"/>
</dbReference>
<keyword evidence="2" id="KW-1185">Reference proteome</keyword>
<dbReference type="HOGENOM" id="CLU_1453991_0_0_1"/>
<organism evidence="1 2">
    <name type="scientific">Scleroderma citrinum Foug A</name>
    <dbReference type="NCBI Taxonomy" id="1036808"/>
    <lineage>
        <taxon>Eukaryota</taxon>
        <taxon>Fungi</taxon>
        <taxon>Dikarya</taxon>
        <taxon>Basidiomycota</taxon>
        <taxon>Agaricomycotina</taxon>
        <taxon>Agaricomycetes</taxon>
        <taxon>Agaricomycetidae</taxon>
        <taxon>Boletales</taxon>
        <taxon>Sclerodermatineae</taxon>
        <taxon>Sclerodermataceae</taxon>
        <taxon>Scleroderma</taxon>
    </lineage>
</organism>
<protein>
    <submittedName>
        <fullName evidence="1">Uncharacterized protein</fullName>
    </submittedName>
</protein>
<dbReference type="OrthoDB" id="2743946at2759"/>
<dbReference type="AlphaFoldDB" id="A0A0C3CS95"/>
<evidence type="ECO:0000313" key="2">
    <source>
        <dbReference type="Proteomes" id="UP000053989"/>
    </source>
</evidence>
<accession>A0A0C3CS95</accession>
<sequence>MGARFPHQTTADIFFEDYFNTPPPDTRHRLSNTCVAWGENVVYVEEEDGPGWSYFLFSEDEILVQDVGEAPEGPGPGILAALHPPGPDDYIVNGGHVKGHRILWNHKVCVAREDGGTMHYHQAEPRQGPEPPPIMVHPHVGSHYPFRILTLGSQVQNYRRIRM</sequence>
<name>A0A0C3CS95_9AGAM</name>